<name>A0A2I1XAX2_NEISI</name>
<feature type="transmembrane region" description="Helical" evidence="1">
    <location>
        <begin position="53"/>
        <end position="79"/>
    </location>
</feature>
<dbReference type="GeneID" id="64349628"/>
<protein>
    <submittedName>
        <fullName evidence="2">Uncharacterized protein</fullName>
    </submittedName>
</protein>
<gene>
    <name evidence="2" type="ORF">CYK00_09035</name>
</gene>
<keyword evidence="1" id="KW-1133">Transmembrane helix</keyword>
<reference evidence="2 3" key="1">
    <citation type="submission" date="2017-12" db="EMBL/GenBank/DDBJ databases">
        <title>Phylogenetic diversity of female urinary microbiome.</title>
        <authorList>
            <person name="Thomas-White K."/>
            <person name="Wolfe A.J."/>
        </authorList>
    </citation>
    <scope>NUCLEOTIDE SEQUENCE [LARGE SCALE GENOMIC DNA]</scope>
    <source>
        <strain evidence="2 3">UMB0321</strain>
    </source>
</reference>
<dbReference type="EMBL" id="PKJO01000011">
    <property type="protein sequence ID" value="PLA39755.1"/>
    <property type="molecule type" value="Genomic_DNA"/>
</dbReference>
<dbReference type="Proteomes" id="UP000234767">
    <property type="component" value="Unassembled WGS sequence"/>
</dbReference>
<dbReference type="AlphaFoldDB" id="A0A2I1XAX2"/>
<proteinExistence type="predicted"/>
<organism evidence="2 3">
    <name type="scientific">Neisseria sicca</name>
    <dbReference type="NCBI Taxonomy" id="490"/>
    <lineage>
        <taxon>Bacteria</taxon>
        <taxon>Pseudomonadati</taxon>
        <taxon>Pseudomonadota</taxon>
        <taxon>Betaproteobacteria</taxon>
        <taxon>Neisseriales</taxon>
        <taxon>Neisseriaceae</taxon>
        <taxon>Neisseria</taxon>
    </lineage>
</organism>
<evidence type="ECO:0000313" key="3">
    <source>
        <dbReference type="Proteomes" id="UP000234767"/>
    </source>
</evidence>
<evidence type="ECO:0000256" key="1">
    <source>
        <dbReference type="SAM" id="Phobius"/>
    </source>
</evidence>
<keyword evidence="1" id="KW-0472">Membrane</keyword>
<keyword evidence="1" id="KW-0812">Transmembrane</keyword>
<dbReference type="RefSeq" id="WP_101810619.1">
    <property type="nucleotide sequence ID" value="NZ_CP072524.1"/>
</dbReference>
<accession>A0A2I1XAX2</accession>
<comment type="caution">
    <text evidence="2">The sequence shown here is derived from an EMBL/GenBank/DDBJ whole genome shotgun (WGS) entry which is preliminary data.</text>
</comment>
<sequence length="83" mass="9617">MVLDFVSGVLEFFAATWDFLSYGKKRISVLRRPYRHGGLRKVRRVLTGRKIEIAVWLVFVMILAAGVVFAWTIIAWVVWQAFS</sequence>
<evidence type="ECO:0000313" key="2">
    <source>
        <dbReference type="EMBL" id="PLA39755.1"/>
    </source>
</evidence>